<dbReference type="Pfam" id="PF05093">
    <property type="entry name" value="CIAPIN1"/>
    <property type="match status" value="1"/>
</dbReference>
<dbReference type="GeneID" id="43587404"/>
<dbReference type="AlphaFoldDB" id="A0A5M6C3H4"/>
<dbReference type="OrthoDB" id="311633at2759"/>
<feature type="binding site" evidence="9">
    <location>
        <position position="201"/>
    </location>
    <ligand>
        <name>[2Fe-2S] cluster</name>
        <dbReference type="ChEBI" id="CHEBI:190135"/>
    </ligand>
</feature>
<name>A0A5M6C3H4_9TREE</name>
<feature type="binding site" evidence="9">
    <location>
        <position position="294"/>
    </location>
    <ligand>
        <name>[4Fe-4S] cluster</name>
        <dbReference type="ChEBI" id="CHEBI:49883"/>
    </ligand>
</feature>
<dbReference type="InterPro" id="IPR046408">
    <property type="entry name" value="CIAPIN1"/>
</dbReference>
<organism evidence="10 11">
    <name type="scientific">Kwoniella shandongensis</name>
    <dbReference type="NCBI Taxonomy" id="1734106"/>
    <lineage>
        <taxon>Eukaryota</taxon>
        <taxon>Fungi</taxon>
        <taxon>Dikarya</taxon>
        <taxon>Basidiomycota</taxon>
        <taxon>Agaricomycotina</taxon>
        <taxon>Tremellomycetes</taxon>
        <taxon>Tremellales</taxon>
        <taxon>Cryptococcaceae</taxon>
        <taxon>Kwoniella</taxon>
    </lineage>
</organism>
<evidence type="ECO:0000256" key="1">
    <source>
        <dbReference type="ARBA" id="ARBA00001966"/>
    </source>
</evidence>
<protein>
    <submittedName>
        <fullName evidence="10">Fe-S cluster assembly protein DRE2</fullName>
    </submittedName>
</protein>
<comment type="cofactor">
    <cofactor evidence="9">
        <name>[2Fe-2S] cluster</name>
        <dbReference type="ChEBI" id="CHEBI:190135"/>
    </cofactor>
</comment>
<dbReference type="GO" id="GO:0051539">
    <property type="term" value="F:4 iron, 4 sulfur cluster binding"/>
    <property type="evidence" value="ECO:0007669"/>
    <property type="project" value="UniProtKB-KW"/>
</dbReference>
<dbReference type="InterPro" id="IPR007785">
    <property type="entry name" value="Anamorsin"/>
</dbReference>
<keyword evidence="5 9" id="KW-0479">Metal-binding</keyword>
<comment type="subcellular location">
    <subcellularLocation>
        <location evidence="9">Cytoplasm</location>
    </subcellularLocation>
    <subcellularLocation>
        <location evidence="9">Mitochondrion intermembrane space</location>
    </subcellularLocation>
</comment>
<evidence type="ECO:0000256" key="4">
    <source>
        <dbReference type="ARBA" id="ARBA00022490"/>
    </source>
</evidence>
<dbReference type="EMBL" id="CP144059">
    <property type="protein sequence ID" value="WWD20784.1"/>
    <property type="molecule type" value="Genomic_DNA"/>
</dbReference>
<feature type="binding site" evidence="9">
    <location>
        <position position="217"/>
    </location>
    <ligand>
        <name>[2Fe-2S] cluster</name>
        <dbReference type="ChEBI" id="CHEBI:190135"/>
    </ligand>
</feature>
<dbReference type="PANTHER" id="PTHR13273">
    <property type="entry name" value="ANAMORSIN"/>
    <property type="match status" value="1"/>
</dbReference>
<dbReference type="HAMAP" id="MF_03115">
    <property type="entry name" value="Anamorsin"/>
    <property type="match status" value="1"/>
</dbReference>
<comment type="caution">
    <text evidence="9">Lacks conserved residue(s) required for the propagation of feature annotation.</text>
</comment>
<comment type="cofactor">
    <cofactor evidence="1 9">
        <name>[4Fe-4S] cluster</name>
        <dbReference type="ChEBI" id="CHEBI:49883"/>
    </cofactor>
</comment>
<dbReference type="GO" id="GO:0009055">
    <property type="term" value="F:electron transfer activity"/>
    <property type="evidence" value="ECO:0007669"/>
    <property type="project" value="UniProtKB-UniRule"/>
</dbReference>
<feature type="binding site" evidence="9">
    <location>
        <position position="283"/>
    </location>
    <ligand>
        <name>[4Fe-4S] cluster</name>
        <dbReference type="ChEBI" id="CHEBI:49883"/>
    </ligand>
</feature>
<dbReference type="GO" id="GO:0046872">
    <property type="term" value="F:metal ion binding"/>
    <property type="evidence" value="ECO:0007669"/>
    <property type="project" value="UniProtKB-KW"/>
</dbReference>
<feature type="short sequence motif" description="Cx2C motif 2" evidence="9">
    <location>
        <begin position="294"/>
        <end position="297"/>
    </location>
</feature>
<dbReference type="RefSeq" id="XP_031862606.1">
    <property type="nucleotide sequence ID" value="XM_032003284.1"/>
</dbReference>
<sequence length="319" mass="33923">MVNANVFNHASGSTTTTTQVVLGSMQRAEEYQTLLTELKGVAGAGKVQGEMVDRILDNATTLPSPPLTLHLVLPLPLPEKLLPTIPPSTQLFIHLPQHTESELKSLHASLAQQAFTPLLPTPSTSILAYTSASASSLPTVPSVPSPAPAAVSLSLGGARPLTLKRSGDKARKAALWAIDSPLLPDGGKSLLTPEDHARPECIFPASDGKPVKRRRACKDCTCGLKELEEEEESKSSAAVKEAQRAFFLEGDDDIPETLKTATEGMEGIWPTEKRAEAKKTSSCGSCYLGDAFRCTSCPYLGLPPFKPGEQVTLSLGDDI</sequence>
<reference evidence="10" key="1">
    <citation type="submission" date="2017-08" db="EMBL/GenBank/DDBJ databases">
        <authorList>
            <person name="Cuomo C."/>
            <person name="Billmyre B."/>
            <person name="Heitman J."/>
        </authorList>
    </citation>
    <scope>NUCLEOTIDE SEQUENCE</scope>
    <source>
        <strain evidence="10">CBS 12478</strain>
    </source>
</reference>
<evidence type="ECO:0000256" key="2">
    <source>
        <dbReference type="ARBA" id="ARBA00008169"/>
    </source>
</evidence>
<evidence type="ECO:0000256" key="8">
    <source>
        <dbReference type="ARBA" id="ARBA00023128"/>
    </source>
</evidence>
<reference evidence="10" key="2">
    <citation type="submission" date="2024-01" db="EMBL/GenBank/DDBJ databases">
        <title>Comparative genomics of Cryptococcus and Kwoniella reveals pathogenesis evolution and contrasting modes of karyotype evolution via chromosome fusion or intercentromeric recombination.</title>
        <authorList>
            <person name="Coelho M.A."/>
            <person name="David-Palma M."/>
            <person name="Shea T."/>
            <person name="Bowers K."/>
            <person name="McGinley-Smith S."/>
            <person name="Mohammad A.W."/>
            <person name="Gnirke A."/>
            <person name="Yurkov A.M."/>
            <person name="Nowrousian M."/>
            <person name="Sun S."/>
            <person name="Cuomo C.A."/>
            <person name="Heitman J."/>
        </authorList>
    </citation>
    <scope>NUCLEOTIDE SEQUENCE</scope>
    <source>
        <strain evidence="10">CBS 12478</strain>
    </source>
</reference>
<feature type="short sequence motif" description="Cx2C motif 1" evidence="9">
    <location>
        <begin position="283"/>
        <end position="286"/>
    </location>
</feature>
<feature type="binding site" evidence="9">
    <location>
        <position position="297"/>
    </location>
    <ligand>
        <name>[4Fe-4S] cluster</name>
        <dbReference type="ChEBI" id="CHEBI:49883"/>
    </ligand>
</feature>
<accession>A0A5M6C3H4</accession>
<evidence type="ECO:0000256" key="9">
    <source>
        <dbReference type="HAMAP-Rule" id="MF_03115"/>
    </source>
</evidence>
<feature type="region of interest" description="Fe-S binding site B" evidence="9">
    <location>
        <begin position="283"/>
        <end position="297"/>
    </location>
</feature>
<evidence type="ECO:0000256" key="5">
    <source>
        <dbReference type="ARBA" id="ARBA00022723"/>
    </source>
</evidence>
<keyword evidence="3 9" id="KW-0004">4Fe-4S</keyword>
<evidence type="ECO:0000256" key="7">
    <source>
        <dbReference type="ARBA" id="ARBA00023014"/>
    </source>
</evidence>
<dbReference type="PANTHER" id="PTHR13273:SF14">
    <property type="entry name" value="ANAMORSIN"/>
    <property type="match status" value="1"/>
</dbReference>
<keyword evidence="11" id="KW-1185">Reference proteome</keyword>
<proteinExistence type="inferred from homology"/>
<evidence type="ECO:0000313" key="11">
    <source>
        <dbReference type="Proteomes" id="UP000322225"/>
    </source>
</evidence>
<comment type="domain">
    <text evidence="9">The C-terminal domain binds 2 Fe-S clusters but is otherwise mostly in an intrinsically disordered conformation.</text>
</comment>
<comment type="domain">
    <text evidence="9">The twin Cx2C motifs are involved in the recognition by the mitochondrial MIA40-ERV1 disulfide relay system. The formation of 2 disulfide bonds in the Cx2C motifs through dithiol/disulfide exchange reactions effectively traps the protein in the mitochondrial intermembrane space.</text>
</comment>
<dbReference type="Proteomes" id="UP000322225">
    <property type="component" value="Chromosome 9"/>
</dbReference>
<keyword evidence="6 9" id="KW-0408">Iron</keyword>
<keyword evidence="7 9" id="KW-0411">Iron-sulfur</keyword>
<keyword evidence="8 9" id="KW-0496">Mitochondrion</keyword>
<comment type="similarity">
    <text evidence="2 9">Belongs to the anamorsin family.</text>
</comment>
<dbReference type="GO" id="GO:0005758">
    <property type="term" value="C:mitochondrial intermembrane space"/>
    <property type="evidence" value="ECO:0007669"/>
    <property type="project" value="UniProtKB-SubCell"/>
</dbReference>
<gene>
    <name evidence="10" type="ORF">CI109_105261</name>
</gene>
<dbReference type="GO" id="GO:0016226">
    <property type="term" value="P:iron-sulfur cluster assembly"/>
    <property type="evidence" value="ECO:0007669"/>
    <property type="project" value="UniProtKB-UniRule"/>
</dbReference>
<evidence type="ECO:0000313" key="10">
    <source>
        <dbReference type="EMBL" id="WWD20784.1"/>
    </source>
</evidence>
<comment type="domain">
    <text evidence="9">The N-terminal domain has structural similarity with S-adenosyl-L-methionine-dependent methyltransferases, but does not bind S-adenosyl-L-methionine. It is required for correct assembly of the 2 Fe-S clusters.</text>
</comment>
<feature type="binding site" evidence="9">
    <location>
        <position position="286"/>
    </location>
    <ligand>
        <name>[4Fe-4S] cluster</name>
        <dbReference type="ChEBI" id="CHEBI:49883"/>
    </ligand>
</feature>
<evidence type="ECO:0000256" key="6">
    <source>
        <dbReference type="ARBA" id="ARBA00023004"/>
    </source>
</evidence>
<feature type="binding site" evidence="9">
    <location>
        <position position="220"/>
    </location>
    <ligand>
        <name>[2Fe-2S] cluster</name>
        <dbReference type="ChEBI" id="CHEBI:190135"/>
    </ligand>
</feature>
<dbReference type="KEGG" id="ksn:43587404"/>
<dbReference type="GO" id="GO:0051537">
    <property type="term" value="F:2 iron, 2 sulfur cluster binding"/>
    <property type="evidence" value="ECO:0007669"/>
    <property type="project" value="UniProtKB-UniRule"/>
</dbReference>
<keyword evidence="4 9" id="KW-0963">Cytoplasm</keyword>
<keyword evidence="9" id="KW-0001">2Fe-2S</keyword>
<feature type="binding site" evidence="9">
    <location>
        <position position="222"/>
    </location>
    <ligand>
        <name>[2Fe-2S] cluster</name>
        <dbReference type="ChEBI" id="CHEBI:190135"/>
    </ligand>
</feature>
<evidence type="ECO:0000256" key="3">
    <source>
        <dbReference type="ARBA" id="ARBA00022485"/>
    </source>
</evidence>